<dbReference type="SUPFAM" id="SSF54277">
    <property type="entry name" value="CAD &amp; PB1 domains"/>
    <property type="match status" value="1"/>
</dbReference>
<evidence type="ECO:0000259" key="3">
    <source>
        <dbReference type="PROSITE" id="PS50010"/>
    </source>
</evidence>
<feature type="compositionally biased region" description="Polar residues" evidence="2">
    <location>
        <begin position="792"/>
        <end position="804"/>
    </location>
</feature>
<protein>
    <recommendedName>
        <fullName evidence="7">Rho guanine nucleotide exchange factor scd1</fullName>
    </recommendedName>
</protein>
<dbReference type="GO" id="GO:0031106">
    <property type="term" value="P:septin ring organization"/>
    <property type="evidence" value="ECO:0007669"/>
    <property type="project" value="TreeGrafter"/>
</dbReference>
<comment type="caution">
    <text evidence="5">The sequence shown here is derived from an EMBL/GenBank/DDBJ whole genome shotgun (WGS) entry which is preliminary data.</text>
</comment>
<dbReference type="InterPro" id="IPR010481">
    <property type="entry name" value="Cdc24/Scd1_N"/>
</dbReference>
<dbReference type="AlphaFoldDB" id="A0A8K0UGA1"/>
<feature type="domain" description="PB1" evidence="4">
    <location>
        <begin position="877"/>
        <end position="960"/>
    </location>
</feature>
<dbReference type="Pfam" id="PF00621">
    <property type="entry name" value="RhoGEF"/>
    <property type="match status" value="1"/>
</dbReference>
<dbReference type="GO" id="GO:0005634">
    <property type="term" value="C:nucleus"/>
    <property type="evidence" value="ECO:0007669"/>
    <property type="project" value="TreeGrafter"/>
</dbReference>
<evidence type="ECO:0000259" key="4">
    <source>
        <dbReference type="PROSITE" id="PS51745"/>
    </source>
</evidence>
<evidence type="ECO:0000313" key="6">
    <source>
        <dbReference type="Proteomes" id="UP000813824"/>
    </source>
</evidence>
<dbReference type="InterPro" id="IPR011993">
    <property type="entry name" value="PH-like_dom_sf"/>
</dbReference>
<gene>
    <name evidence="5" type="ORF">BXZ70DRAFT_1012108</name>
</gene>
<sequence length="960" mass="105054">MSSTAGRKKSIISANGPVIDGVPVANNTLLNKAASQSTSLYQQCSALRARLMRIHAFPEYFSLSASADPAAARRSTDPVTQLWDCFALGVPLCYLFNLLPPPVQPVAVDTASFDPTNDRVRKRAIAQFAMGVRQIEGCGTFTVTDLWDRSSTDGFVKVVNIVSTVVDNLPEDIFTESPPSSPPTAFAAKASTDSLPSEIPTVGEPHPGANVTKELLHTERKYVQDLEMMQQYSNALAQTNLIDLDTIHLLFPNLNKLLNFQRRLLIKMESIAEFPWTQRRWGTAFTEFEEEFAVYESYCANYTNASDILLQEEANLEACSQKLSTDSVLNVKSELPAFLIKPVQRVCKYPLLIESLIKALTPTEYQHLEELKAGLAAAKRITDKVNEEQRRAENLATVKNLEGRVEDWKGHHISNFGTLLLDDVFIVTKSEMDREYHVFLFEKIILCCKEYMIPGGNKKVGKSNSILKKQGAPAPLNIPGGPAGKKKNTPLLLKGRIFLNNVTSAVPKNYAGQYSLAVYWKGDDDLEFFTLRCRNEEQLKLWEGTLNRLILEVTARRTSDKVVQSRLAHAASVANSTSPAPSARQAAFGYAHGQVGDQRTMSMFSQTTSYSNASASYSMQSHPYSNRLTGRYASSHTSDEQSVAPQMSPSNGPHGYPPHNGFDDVDPEDEFEDYPPTSSVPSSGRGTPLGGRRPNDPGFYPHSRSSGGVSPLPPNGPVSAFSPVPPSARPSLSRSSGSHASDTSSFGPGVPPTRVPLRSQFSSTKLRTQYDNRASGSSPHPSTAYPPPVRSRSASQPTAFNSRTMRPPPPPLPAGTWGDRGDSKRGSGSSQSTQPDSSDGYSPHSGSPITPFGSSESSLANVSVAMQVSEQPRAGAFVKVKVHFHEDIFVIAVSRDIEYEDLVERVGKKIRLCGPRRDDGPLRVKYQDEDGDYVSLGSTEDVQMAFETMRPGTSVTLFVQ</sequence>
<dbReference type="GO" id="GO:0043332">
    <property type="term" value="C:mating projection tip"/>
    <property type="evidence" value="ECO:0007669"/>
    <property type="project" value="TreeGrafter"/>
</dbReference>
<dbReference type="GO" id="GO:0000935">
    <property type="term" value="C:division septum"/>
    <property type="evidence" value="ECO:0007669"/>
    <property type="project" value="TreeGrafter"/>
</dbReference>
<dbReference type="Pfam" id="PF06395">
    <property type="entry name" value="CDC24"/>
    <property type="match status" value="1"/>
</dbReference>
<keyword evidence="1" id="KW-0175">Coiled coil</keyword>
<dbReference type="InterPro" id="IPR000219">
    <property type="entry name" value="DH_dom"/>
</dbReference>
<dbReference type="SUPFAM" id="SSF48065">
    <property type="entry name" value="DBL homology domain (DH-domain)"/>
    <property type="match status" value="1"/>
</dbReference>
<dbReference type="InterPro" id="IPR000270">
    <property type="entry name" value="PB1_dom"/>
</dbReference>
<feature type="compositionally biased region" description="Low complexity" evidence="2">
    <location>
        <begin position="826"/>
        <end position="840"/>
    </location>
</feature>
<dbReference type="PROSITE" id="PS50010">
    <property type="entry name" value="DH_2"/>
    <property type="match status" value="1"/>
</dbReference>
<feature type="coiled-coil region" evidence="1">
    <location>
        <begin position="368"/>
        <end position="398"/>
    </location>
</feature>
<dbReference type="SMART" id="SM00325">
    <property type="entry name" value="RhoGEF"/>
    <property type="match status" value="1"/>
</dbReference>
<dbReference type="GO" id="GO:0005085">
    <property type="term" value="F:guanyl-nucleotide exchange factor activity"/>
    <property type="evidence" value="ECO:0007669"/>
    <property type="project" value="InterPro"/>
</dbReference>
<feature type="region of interest" description="Disordered" evidence="2">
    <location>
        <begin position="616"/>
        <end position="854"/>
    </location>
</feature>
<dbReference type="InterPro" id="IPR035899">
    <property type="entry name" value="DBL_dom_sf"/>
</dbReference>
<dbReference type="SUPFAM" id="SSF50729">
    <property type="entry name" value="PH domain-like"/>
    <property type="match status" value="1"/>
</dbReference>
<dbReference type="Proteomes" id="UP000813824">
    <property type="component" value="Unassembled WGS sequence"/>
</dbReference>
<organism evidence="5 6">
    <name type="scientific">Cristinia sonorae</name>
    <dbReference type="NCBI Taxonomy" id="1940300"/>
    <lineage>
        <taxon>Eukaryota</taxon>
        <taxon>Fungi</taxon>
        <taxon>Dikarya</taxon>
        <taxon>Basidiomycota</taxon>
        <taxon>Agaricomycotina</taxon>
        <taxon>Agaricomycetes</taxon>
        <taxon>Agaricomycetidae</taxon>
        <taxon>Agaricales</taxon>
        <taxon>Pleurotineae</taxon>
        <taxon>Stephanosporaceae</taxon>
        <taxon>Cristinia</taxon>
    </lineage>
</organism>
<evidence type="ECO:0008006" key="7">
    <source>
        <dbReference type="Google" id="ProtNLM"/>
    </source>
</evidence>
<dbReference type="Pfam" id="PF00564">
    <property type="entry name" value="PB1"/>
    <property type="match status" value="1"/>
</dbReference>
<dbReference type="PROSITE" id="PS51745">
    <property type="entry name" value="PB1"/>
    <property type="match status" value="1"/>
</dbReference>
<dbReference type="Gene3D" id="2.30.29.30">
    <property type="entry name" value="Pleckstrin-homology domain (PH domain)/Phosphotyrosine-binding domain (PTB)"/>
    <property type="match status" value="1"/>
</dbReference>
<evidence type="ECO:0000256" key="2">
    <source>
        <dbReference type="SAM" id="MobiDB-lite"/>
    </source>
</evidence>
<accession>A0A8K0UGA1</accession>
<dbReference type="Pfam" id="PF15411">
    <property type="entry name" value="PH_10"/>
    <property type="match status" value="1"/>
</dbReference>
<reference evidence="5" key="1">
    <citation type="journal article" date="2021" name="New Phytol.">
        <title>Evolutionary innovations through gain and loss of genes in the ectomycorrhizal Boletales.</title>
        <authorList>
            <person name="Wu G."/>
            <person name="Miyauchi S."/>
            <person name="Morin E."/>
            <person name="Kuo A."/>
            <person name="Drula E."/>
            <person name="Varga T."/>
            <person name="Kohler A."/>
            <person name="Feng B."/>
            <person name="Cao Y."/>
            <person name="Lipzen A."/>
            <person name="Daum C."/>
            <person name="Hundley H."/>
            <person name="Pangilinan J."/>
            <person name="Johnson J."/>
            <person name="Barry K."/>
            <person name="LaButti K."/>
            <person name="Ng V."/>
            <person name="Ahrendt S."/>
            <person name="Min B."/>
            <person name="Choi I.G."/>
            <person name="Park H."/>
            <person name="Plett J.M."/>
            <person name="Magnuson J."/>
            <person name="Spatafora J.W."/>
            <person name="Nagy L.G."/>
            <person name="Henrissat B."/>
            <person name="Grigoriev I.V."/>
            <person name="Yang Z.L."/>
            <person name="Xu J."/>
            <person name="Martin F.M."/>
        </authorList>
    </citation>
    <scope>NUCLEOTIDE SEQUENCE</scope>
    <source>
        <strain evidence="5">KKN 215</strain>
    </source>
</reference>
<feature type="compositionally biased region" description="Acidic residues" evidence="2">
    <location>
        <begin position="663"/>
        <end position="673"/>
    </location>
</feature>
<proteinExistence type="predicted"/>
<dbReference type="OrthoDB" id="1594986at2759"/>
<dbReference type="InterPro" id="IPR053793">
    <property type="entry name" value="PB1-like"/>
</dbReference>
<dbReference type="InterPro" id="IPR033511">
    <property type="entry name" value="Cdc24/Scd1_PH_dom"/>
</dbReference>
<dbReference type="GO" id="GO:0005737">
    <property type="term" value="C:cytoplasm"/>
    <property type="evidence" value="ECO:0007669"/>
    <property type="project" value="TreeGrafter"/>
</dbReference>
<dbReference type="InterPro" id="IPR053026">
    <property type="entry name" value="CDC42_GEF"/>
</dbReference>
<evidence type="ECO:0000313" key="5">
    <source>
        <dbReference type="EMBL" id="KAH8083796.1"/>
    </source>
</evidence>
<dbReference type="CDD" id="cd00160">
    <property type="entry name" value="RhoGEF"/>
    <property type="match status" value="1"/>
</dbReference>
<name>A0A8K0UGA1_9AGAR</name>
<dbReference type="GO" id="GO:0030010">
    <property type="term" value="P:establishment of cell polarity"/>
    <property type="evidence" value="ECO:0007669"/>
    <property type="project" value="TreeGrafter"/>
</dbReference>
<dbReference type="PANTHER" id="PTHR47339">
    <property type="entry name" value="CELL DIVISION CONTROL PROTEIN 24"/>
    <property type="match status" value="1"/>
</dbReference>
<dbReference type="CDD" id="cd13246">
    <property type="entry name" value="PH_Scd1"/>
    <property type="match status" value="1"/>
</dbReference>
<dbReference type="Gene3D" id="1.20.900.10">
    <property type="entry name" value="Dbl homology (DH) domain"/>
    <property type="match status" value="1"/>
</dbReference>
<dbReference type="Gene3D" id="3.10.20.90">
    <property type="entry name" value="Phosphatidylinositol 3-kinase Catalytic Subunit, Chain A, domain 1"/>
    <property type="match status" value="1"/>
</dbReference>
<feature type="compositionally biased region" description="Polar residues" evidence="2">
    <location>
        <begin position="844"/>
        <end position="854"/>
    </location>
</feature>
<feature type="compositionally biased region" description="Polar residues" evidence="2">
    <location>
        <begin position="759"/>
        <end position="781"/>
    </location>
</feature>
<dbReference type="PANTHER" id="PTHR47339:SF1">
    <property type="entry name" value="CELL DIVISION CONTROL PROTEIN 24"/>
    <property type="match status" value="1"/>
</dbReference>
<dbReference type="SMART" id="SM00666">
    <property type="entry name" value="PB1"/>
    <property type="match status" value="1"/>
</dbReference>
<feature type="domain" description="DH" evidence="3">
    <location>
        <begin position="207"/>
        <end position="388"/>
    </location>
</feature>
<dbReference type="EMBL" id="JAEVFJ010000047">
    <property type="protein sequence ID" value="KAH8083796.1"/>
    <property type="molecule type" value="Genomic_DNA"/>
</dbReference>
<dbReference type="CDD" id="cd05992">
    <property type="entry name" value="PB1"/>
    <property type="match status" value="1"/>
</dbReference>
<evidence type="ECO:0000256" key="1">
    <source>
        <dbReference type="SAM" id="Coils"/>
    </source>
</evidence>
<feature type="compositionally biased region" description="Low complexity" evidence="2">
    <location>
        <begin position="729"/>
        <end position="741"/>
    </location>
</feature>
<keyword evidence="6" id="KW-1185">Reference proteome</keyword>
<feature type="compositionally biased region" description="Polar residues" evidence="2">
    <location>
        <begin position="622"/>
        <end position="651"/>
    </location>
</feature>